<keyword evidence="4 8" id="KW-0812">Transmembrane</keyword>
<dbReference type="GO" id="GO:0005886">
    <property type="term" value="C:plasma membrane"/>
    <property type="evidence" value="ECO:0007669"/>
    <property type="project" value="UniProtKB-SubCell"/>
</dbReference>
<keyword evidence="2" id="KW-1003">Cell membrane</keyword>
<comment type="subcellular location">
    <subcellularLocation>
        <location evidence="1">Cell membrane</location>
        <topology evidence="1">Multi-pass membrane protein</topology>
    </subcellularLocation>
</comment>
<feature type="transmembrane region" description="Helical" evidence="8">
    <location>
        <begin position="352"/>
        <end position="373"/>
    </location>
</feature>
<dbReference type="EMBL" id="BONY01000023">
    <property type="protein sequence ID" value="GIH05984.1"/>
    <property type="molecule type" value="Genomic_DNA"/>
</dbReference>
<evidence type="ECO:0000256" key="7">
    <source>
        <dbReference type="ARBA" id="ARBA00024033"/>
    </source>
</evidence>
<feature type="transmembrane region" description="Helical" evidence="8">
    <location>
        <begin position="162"/>
        <end position="185"/>
    </location>
</feature>
<evidence type="ECO:0000256" key="4">
    <source>
        <dbReference type="ARBA" id="ARBA00022692"/>
    </source>
</evidence>
<dbReference type="InterPro" id="IPR018584">
    <property type="entry name" value="GT87"/>
</dbReference>
<keyword evidence="10" id="KW-1185">Reference proteome</keyword>
<accession>A0A8J3Q8G8</accession>
<evidence type="ECO:0000256" key="3">
    <source>
        <dbReference type="ARBA" id="ARBA00022679"/>
    </source>
</evidence>
<name>A0A8J3Q8G8_9ACTN</name>
<feature type="transmembrane region" description="Helical" evidence="8">
    <location>
        <begin position="254"/>
        <end position="270"/>
    </location>
</feature>
<evidence type="ECO:0000256" key="2">
    <source>
        <dbReference type="ARBA" id="ARBA00022475"/>
    </source>
</evidence>
<keyword evidence="3" id="KW-0808">Transferase</keyword>
<feature type="transmembrane region" description="Helical" evidence="8">
    <location>
        <begin position="282"/>
        <end position="314"/>
    </location>
</feature>
<feature type="transmembrane region" description="Helical" evidence="8">
    <location>
        <begin position="321"/>
        <end position="340"/>
    </location>
</feature>
<sequence length="398" mass="43194">MKKRTQIWIVVALAVAALVFDAFLAVRHGFFDLNVYYGAINYWADGGSLYDFVRKGSTYGFTYPPFAALTMLPMAVLSWPVAVAIGSLATVGVTVWLMRELLKPVIAKRRWTPWFALAISLCLLAVYEPFRETFLFGQVNMLLVGLVAADLLLLLSKRSRWAGVGIGLATAIKLTPGIFILYLLITKRWRAALVASVTAAGATLLAAAIAPDASREFWTSALWDTDRVGVLAFISNQSVQGVVARLDPAHPSKLLWAAGILAVLTIWFVRSRRAAASGDETLGLALTGIVGVLISPVTWVHHLVWAIPAFVLILERGGRRLQVFAALAFAVLCSRLVWVYQFDFSGVDGFVFANAYVWIMLALLALTPGLVAAKGELQLGGVKVAPGVPVKVPRSVRV</sequence>
<dbReference type="Proteomes" id="UP000612899">
    <property type="component" value="Unassembled WGS sequence"/>
</dbReference>
<organism evidence="9 10">
    <name type="scientific">Rhizocola hellebori</name>
    <dbReference type="NCBI Taxonomy" id="1392758"/>
    <lineage>
        <taxon>Bacteria</taxon>
        <taxon>Bacillati</taxon>
        <taxon>Actinomycetota</taxon>
        <taxon>Actinomycetes</taxon>
        <taxon>Micromonosporales</taxon>
        <taxon>Micromonosporaceae</taxon>
        <taxon>Rhizocola</taxon>
    </lineage>
</organism>
<feature type="transmembrane region" description="Helical" evidence="8">
    <location>
        <begin position="77"/>
        <end position="99"/>
    </location>
</feature>
<dbReference type="AlphaFoldDB" id="A0A8J3Q8G8"/>
<reference evidence="9" key="1">
    <citation type="submission" date="2021-01" db="EMBL/GenBank/DDBJ databases">
        <title>Whole genome shotgun sequence of Rhizocola hellebori NBRC 109834.</title>
        <authorList>
            <person name="Komaki H."/>
            <person name="Tamura T."/>
        </authorList>
    </citation>
    <scope>NUCLEOTIDE SEQUENCE</scope>
    <source>
        <strain evidence="9">NBRC 109834</strain>
    </source>
</reference>
<dbReference type="Pfam" id="PF09594">
    <property type="entry name" value="GT87"/>
    <property type="match status" value="1"/>
</dbReference>
<evidence type="ECO:0000256" key="8">
    <source>
        <dbReference type="SAM" id="Phobius"/>
    </source>
</evidence>
<gene>
    <name evidence="9" type="ORF">Rhe02_40510</name>
</gene>
<evidence type="ECO:0008006" key="11">
    <source>
        <dbReference type="Google" id="ProtNLM"/>
    </source>
</evidence>
<evidence type="ECO:0000313" key="10">
    <source>
        <dbReference type="Proteomes" id="UP000612899"/>
    </source>
</evidence>
<proteinExistence type="inferred from homology"/>
<keyword evidence="6 8" id="KW-0472">Membrane</keyword>
<dbReference type="RefSeq" id="WP_203909807.1">
    <property type="nucleotide sequence ID" value="NZ_BONY01000023.1"/>
</dbReference>
<dbReference type="GO" id="GO:0016758">
    <property type="term" value="F:hexosyltransferase activity"/>
    <property type="evidence" value="ECO:0007669"/>
    <property type="project" value="InterPro"/>
</dbReference>
<comment type="caution">
    <text evidence="9">The sequence shown here is derived from an EMBL/GenBank/DDBJ whole genome shotgun (WGS) entry which is preliminary data.</text>
</comment>
<feature type="transmembrane region" description="Helical" evidence="8">
    <location>
        <begin position="133"/>
        <end position="155"/>
    </location>
</feature>
<evidence type="ECO:0000256" key="5">
    <source>
        <dbReference type="ARBA" id="ARBA00022989"/>
    </source>
</evidence>
<feature type="transmembrane region" description="Helical" evidence="8">
    <location>
        <begin position="7"/>
        <end position="26"/>
    </location>
</feature>
<evidence type="ECO:0000313" key="9">
    <source>
        <dbReference type="EMBL" id="GIH05984.1"/>
    </source>
</evidence>
<keyword evidence="5 8" id="KW-1133">Transmembrane helix</keyword>
<evidence type="ECO:0000256" key="1">
    <source>
        <dbReference type="ARBA" id="ARBA00004651"/>
    </source>
</evidence>
<evidence type="ECO:0000256" key="6">
    <source>
        <dbReference type="ARBA" id="ARBA00023136"/>
    </source>
</evidence>
<feature type="transmembrane region" description="Helical" evidence="8">
    <location>
        <begin position="111"/>
        <end position="127"/>
    </location>
</feature>
<comment type="similarity">
    <text evidence="7">Belongs to the glycosyltransferase 87 family.</text>
</comment>
<protein>
    <recommendedName>
        <fullName evidence="11">DUF2029 domain-containing protein</fullName>
    </recommendedName>
</protein>